<dbReference type="SMART" id="SM00220">
    <property type="entry name" value="S_TKc"/>
    <property type="match status" value="1"/>
</dbReference>
<dbReference type="AlphaFoldDB" id="A0A226DC02"/>
<keyword evidence="1" id="KW-0547">Nucleotide-binding</keyword>
<dbReference type="PANTHER" id="PTHR24346">
    <property type="entry name" value="MAP/MICROTUBULE AFFINITY-REGULATING KINASE"/>
    <property type="match status" value="1"/>
</dbReference>
<evidence type="ECO:0000256" key="3">
    <source>
        <dbReference type="SAM" id="MobiDB-lite"/>
    </source>
</evidence>
<sequence>MNEDEATKVESLVRVGYYEMEKTIGKGNFAVVKLATHIITKSKIDRHRRQPEFLFLTVKWSWLLDISQTLFWNDVRVTRCDANPSPNHLLPNHAPDSLGAHPSRVAVVVAIKIVDKTKLTPENLKKVFREIHVMRRLHHPHIIRLYQARRLFTQILHAVHYCHTEGVVHRDLKAENLLLDRNNNIKLADFGFCNEYKEGDLLSTCYCDLRCGSPPYAAPELFEGKSYNGPRADIWSLGVVLYVLVCGALPFDGSTLQSLRNRVTSGKFRIPFFMSTACESLIRHMLVNGATPIRYEDKPSLCLDESIIDQMACLPGLTKDAILQSIQEERFDHICAIYNLLLHEKLTEQESPSPTYFTLHHPVQRKASITTGVVERVDPQMPEIHLFLNDSQIYEKFDEMRVEGRAQDILPRQETQSHQGRRHTVDLPQGLPVNVTRMNDDQIPLVESVKDQHLLKPPPSMENTSGFGRRASDGGANLQQKDKQPPPVCDGGWSHPSSREQLSTGVLRRDATYATTPEEEFRGRSRRTGLITVVERPPVVDPESHRLYMGPPSYPMSGGYTGSSQAGAGGMIPYPSHSRRLFHHTLSRIQPNPRRYRLFPQGRESYKELCHMNCERYSPVRRGSEGTCPSSPRLAKMQAGMRDDRRHSATSSSPSSPVRLFQPLDSPLIPHSVSPLPPDISQGLQGLHLYGPGPPSPFAQQQQLAMIQEHAVLKQIDPTTGFPYPEISVTDETGCLPVYLLQDQDASRRPSITLGIGIGRPPPHPQANNNEPEIPLSTA</sequence>
<dbReference type="EMBL" id="LNIX01000025">
    <property type="protein sequence ID" value="OXA42660.1"/>
    <property type="molecule type" value="Genomic_DNA"/>
</dbReference>
<evidence type="ECO:0000256" key="2">
    <source>
        <dbReference type="ARBA" id="ARBA00022840"/>
    </source>
</evidence>
<evidence type="ECO:0000256" key="1">
    <source>
        <dbReference type="ARBA" id="ARBA00022741"/>
    </source>
</evidence>
<accession>A0A226DC02</accession>
<name>A0A226DC02_FOLCA</name>
<dbReference type="Gene3D" id="3.30.200.20">
    <property type="entry name" value="Phosphorylase Kinase, domain 1"/>
    <property type="match status" value="2"/>
</dbReference>
<organism evidence="5 6">
    <name type="scientific">Folsomia candida</name>
    <name type="common">Springtail</name>
    <dbReference type="NCBI Taxonomy" id="158441"/>
    <lineage>
        <taxon>Eukaryota</taxon>
        <taxon>Metazoa</taxon>
        <taxon>Ecdysozoa</taxon>
        <taxon>Arthropoda</taxon>
        <taxon>Hexapoda</taxon>
        <taxon>Collembola</taxon>
        <taxon>Entomobryomorpha</taxon>
        <taxon>Isotomoidea</taxon>
        <taxon>Isotomidae</taxon>
        <taxon>Proisotominae</taxon>
        <taxon>Folsomia</taxon>
    </lineage>
</organism>
<keyword evidence="5" id="KW-0418">Kinase</keyword>
<dbReference type="InterPro" id="IPR011009">
    <property type="entry name" value="Kinase-like_dom_sf"/>
</dbReference>
<dbReference type="Gene3D" id="1.10.510.10">
    <property type="entry name" value="Transferase(Phosphotransferase) domain 1"/>
    <property type="match status" value="1"/>
</dbReference>
<feature type="region of interest" description="Disordered" evidence="3">
    <location>
        <begin position="620"/>
        <end position="660"/>
    </location>
</feature>
<keyword evidence="5" id="KW-0808">Transferase</keyword>
<dbReference type="GO" id="GO:0000226">
    <property type="term" value="P:microtubule cytoskeleton organization"/>
    <property type="evidence" value="ECO:0007669"/>
    <property type="project" value="TreeGrafter"/>
</dbReference>
<dbReference type="FunFam" id="1.10.510.10:FF:000571">
    <property type="entry name" value="Maternal embryonic leucine zipper kinase"/>
    <property type="match status" value="1"/>
</dbReference>
<feature type="compositionally biased region" description="Polar residues" evidence="3">
    <location>
        <begin position="495"/>
        <end position="504"/>
    </location>
</feature>
<evidence type="ECO:0000313" key="5">
    <source>
        <dbReference type="EMBL" id="OXA42660.1"/>
    </source>
</evidence>
<dbReference type="InterPro" id="IPR008271">
    <property type="entry name" value="Ser/Thr_kinase_AS"/>
</dbReference>
<proteinExistence type="predicted"/>
<dbReference type="SUPFAM" id="SSF56112">
    <property type="entry name" value="Protein kinase-like (PK-like)"/>
    <property type="match status" value="1"/>
</dbReference>
<feature type="region of interest" description="Disordered" evidence="3">
    <location>
        <begin position="757"/>
        <end position="779"/>
    </location>
</feature>
<dbReference type="GO" id="GO:0035556">
    <property type="term" value="P:intracellular signal transduction"/>
    <property type="evidence" value="ECO:0007669"/>
    <property type="project" value="TreeGrafter"/>
</dbReference>
<dbReference type="GO" id="GO:0050321">
    <property type="term" value="F:tau-protein kinase activity"/>
    <property type="evidence" value="ECO:0007669"/>
    <property type="project" value="TreeGrafter"/>
</dbReference>
<dbReference type="PROSITE" id="PS00108">
    <property type="entry name" value="PROTEIN_KINASE_ST"/>
    <property type="match status" value="1"/>
</dbReference>
<evidence type="ECO:0000313" key="6">
    <source>
        <dbReference type="Proteomes" id="UP000198287"/>
    </source>
</evidence>
<gene>
    <name evidence="5" type="ORF">Fcan01_22611</name>
</gene>
<reference evidence="5 6" key="1">
    <citation type="submission" date="2015-12" db="EMBL/GenBank/DDBJ databases">
        <title>The genome of Folsomia candida.</title>
        <authorList>
            <person name="Faddeeva A."/>
            <person name="Derks M.F."/>
            <person name="Anvar Y."/>
            <person name="Smit S."/>
            <person name="Van Straalen N."/>
            <person name="Roelofs D."/>
        </authorList>
    </citation>
    <scope>NUCLEOTIDE SEQUENCE [LARGE SCALE GENOMIC DNA]</scope>
    <source>
        <strain evidence="5 6">VU population</strain>
        <tissue evidence="5">Whole body</tissue>
    </source>
</reference>
<protein>
    <submittedName>
        <fullName evidence="5">Serine/threonine-protein kinase SIK3</fullName>
    </submittedName>
</protein>
<dbReference type="OrthoDB" id="193931at2759"/>
<dbReference type="Proteomes" id="UP000198287">
    <property type="component" value="Unassembled WGS sequence"/>
</dbReference>
<dbReference type="Pfam" id="PF00069">
    <property type="entry name" value="Pkinase"/>
    <property type="match status" value="1"/>
</dbReference>
<dbReference type="InterPro" id="IPR000719">
    <property type="entry name" value="Prot_kinase_dom"/>
</dbReference>
<dbReference type="InterPro" id="IPR057380">
    <property type="entry name" value="UBA_SIK1/2/3"/>
</dbReference>
<keyword evidence="2" id="KW-0067">ATP-binding</keyword>
<dbReference type="PROSITE" id="PS50011">
    <property type="entry name" value="PROTEIN_KINASE_DOM"/>
    <property type="match status" value="1"/>
</dbReference>
<feature type="domain" description="Protein kinase" evidence="4">
    <location>
        <begin position="18"/>
        <end position="308"/>
    </location>
</feature>
<comment type="caution">
    <text evidence="5">The sequence shown here is derived from an EMBL/GenBank/DDBJ whole genome shotgun (WGS) entry which is preliminary data.</text>
</comment>
<dbReference type="GO" id="GO:0005737">
    <property type="term" value="C:cytoplasm"/>
    <property type="evidence" value="ECO:0007669"/>
    <property type="project" value="TreeGrafter"/>
</dbReference>
<feature type="compositionally biased region" description="Polar residues" evidence="3">
    <location>
        <begin position="766"/>
        <end position="779"/>
    </location>
</feature>
<evidence type="ECO:0000259" key="4">
    <source>
        <dbReference type="PROSITE" id="PS50011"/>
    </source>
</evidence>
<feature type="region of interest" description="Disordered" evidence="3">
    <location>
        <begin position="449"/>
        <end position="523"/>
    </location>
</feature>
<dbReference type="Pfam" id="PF23312">
    <property type="entry name" value="UBA_SIK3"/>
    <property type="match status" value="1"/>
</dbReference>
<keyword evidence="6" id="KW-1185">Reference proteome</keyword>
<dbReference type="PANTHER" id="PTHR24346:SF42">
    <property type="entry name" value="SERINE_THREONINE-PROTEIN KINASE SIK3"/>
    <property type="match status" value="1"/>
</dbReference>
<dbReference type="OMA" id="TEYNNIC"/>
<feature type="region of interest" description="Disordered" evidence="3">
    <location>
        <begin position="411"/>
        <end position="434"/>
    </location>
</feature>
<dbReference type="STRING" id="158441.A0A226DC02"/>
<dbReference type="GO" id="GO:0005524">
    <property type="term" value="F:ATP binding"/>
    <property type="evidence" value="ECO:0007669"/>
    <property type="project" value="UniProtKB-KW"/>
</dbReference>